<protein>
    <recommendedName>
        <fullName evidence="8">NAD kinase</fullName>
        <ecNumber evidence="8">2.7.1.23</ecNumber>
    </recommendedName>
    <alternativeName>
        <fullName evidence="8">ATP-dependent NAD kinase</fullName>
    </alternativeName>
</protein>
<dbReference type="Gene3D" id="2.60.200.30">
    <property type="entry name" value="Probable inorganic polyphosphate/atp-NAD kinase, domain 2"/>
    <property type="match status" value="1"/>
</dbReference>
<comment type="catalytic activity">
    <reaction evidence="8">
        <text>NAD(+) + ATP = ADP + NADP(+) + H(+)</text>
        <dbReference type="Rhea" id="RHEA:18629"/>
        <dbReference type="ChEBI" id="CHEBI:15378"/>
        <dbReference type="ChEBI" id="CHEBI:30616"/>
        <dbReference type="ChEBI" id="CHEBI:57540"/>
        <dbReference type="ChEBI" id="CHEBI:58349"/>
        <dbReference type="ChEBI" id="CHEBI:456216"/>
        <dbReference type="EC" id="2.7.1.23"/>
    </reaction>
</comment>
<dbReference type="AlphaFoldDB" id="A0A075I423"/>
<dbReference type="GO" id="GO:0006741">
    <property type="term" value="P:NADP+ biosynthetic process"/>
    <property type="evidence" value="ECO:0007669"/>
    <property type="project" value="UniProtKB-UniRule"/>
</dbReference>
<dbReference type="InterPro" id="IPR016064">
    <property type="entry name" value="NAD/diacylglycerol_kinase_sf"/>
</dbReference>
<dbReference type="GO" id="GO:0019674">
    <property type="term" value="P:NAD+ metabolic process"/>
    <property type="evidence" value="ECO:0007669"/>
    <property type="project" value="InterPro"/>
</dbReference>
<sequence length="266" mass="28599">MKFALVANPHHPQAAEKLEALLELVGDAELEQATARLLGREGKQLAELSGDLLLALGGDGTLLYALSQLDLPVFGINIGQVGFLTESEFGDTLEADLARLKAGDYEVEELQRLEVCINGQSVGRALNEAVIHTARVAKIQKFRITLDGRVADEFRGDGLIIATPTGSTSYAMSAGSPILHPAVGAHVLVPIAPYRIGSRPLVIPDSVELGIKLLNQRPSVVVLDGGDELAVGPDDEITITKSVTPARFARFGDTFFERVQRKLRMQ</sequence>
<reference evidence="9" key="1">
    <citation type="journal article" date="2014" name="Genome Biol. Evol.">
        <title>Pangenome evidence for extensive interdomain horizontal transfer affecting lineage core and shell genes in uncultured planktonic thaumarchaeota and euryarchaeota.</title>
        <authorList>
            <person name="Deschamps P."/>
            <person name="Zivanovic Y."/>
            <person name="Moreira D."/>
            <person name="Rodriguez-Valera F."/>
            <person name="Lopez-Garcia P."/>
        </authorList>
    </citation>
    <scope>NUCLEOTIDE SEQUENCE</scope>
</reference>
<keyword evidence="2 8" id="KW-0808">Transferase</keyword>
<feature type="binding site" evidence="8">
    <location>
        <begin position="59"/>
        <end position="60"/>
    </location>
    <ligand>
        <name>NAD(+)</name>
        <dbReference type="ChEBI" id="CHEBI:57540"/>
    </ligand>
</feature>
<evidence type="ECO:0000256" key="4">
    <source>
        <dbReference type="ARBA" id="ARBA00022777"/>
    </source>
</evidence>
<evidence type="ECO:0000256" key="6">
    <source>
        <dbReference type="ARBA" id="ARBA00022857"/>
    </source>
</evidence>
<keyword evidence="5 8" id="KW-0067">ATP-binding</keyword>
<dbReference type="PANTHER" id="PTHR20275">
    <property type="entry name" value="NAD KINASE"/>
    <property type="match status" value="1"/>
</dbReference>
<evidence type="ECO:0000256" key="1">
    <source>
        <dbReference type="ARBA" id="ARBA00022490"/>
    </source>
</evidence>
<dbReference type="InterPro" id="IPR002504">
    <property type="entry name" value="NADK"/>
</dbReference>
<dbReference type="EC" id="2.7.1.23" evidence="8"/>
<keyword evidence="1 8" id="KW-0963">Cytoplasm</keyword>
<dbReference type="InterPro" id="IPR017437">
    <property type="entry name" value="ATP-NAD_kinase_PpnK-typ_C"/>
</dbReference>
<keyword evidence="6 8" id="KW-0521">NADP</keyword>
<accession>A0A075I423</accession>
<feature type="binding site" evidence="8">
    <location>
        <position position="192"/>
    </location>
    <ligand>
        <name>NAD(+)</name>
        <dbReference type="ChEBI" id="CHEBI:57540"/>
    </ligand>
</feature>
<dbReference type="Gene3D" id="3.40.50.10330">
    <property type="entry name" value="Probable inorganic polyphosphate/atp-NAD kinase, domain 1"/>
    <property type="match status" value="1"/>
</dbReference>
<evidence type="ECO:0000256" key="5">
    <source>
        <dbReference type="ARBA" id="ARBA00022840"/>
    </source>
</evidence>
<comment type="function">
    <text evidence="8">Involved in the regulation of the intracellular balance of NAD and NADP, and is a key enzyme in the biosynthesis of NADP. Catalyzes specifically the phosphorylation on 2'-hydroxyl of the adenosine moiety of NAD to yield NADP.</text>
</comment>
<dbReference type="GO" id="GO:0005524">
    <property type="term" value="F:ATP binding"/>
    <property type="evidence" value="ECO:0007669"/>
    <property type="project" value="UniProtKB-KW"/>
</dbReference>
<dbReference type="GO" id="GO:0005737">
    <property type="term" value="C:cytoplasm"/>
    <property type="evidence" value="ECO:0007669"/>
    <property type="project" value="UniProtKB-SubCell"/>
</dbReference>
<dbReference type="SUPFAM" id="SSF111331">
    <property type="entry name" value="NAD kinase/diacylglycerol kinase-like"/>
    <property type="match status" value="1"/>
</dbReference>
<dbReference type="GO" id="GO:0046872">
    <property type="term" value="F:metal ion binding"/>
    <property type="evidence" value="ECO:0007669"/>
    <property type="project" value="UniProtKB-UniRule"/>
</dbReference>
<comment type="subcellular location">
    <subcellularLocation>
        <location evidence="8">Cytoplasm</location>
    </subcellularLocation>
</comment>
<evidence type="ECO:0000256" key="2">
    <source>
        <dbReference type="ARBA" id="ARBA00022679"/>
    </source>
</evidence>
<keyword evidence="4 8" id="KW-0418">Kinase</keyword>
<feature type="binding site" evidence="8">
    <location>
        <begin position="127"/>
        <end position="128"/>
    </location>
    <ligand>
        <name>NAD(+)</name>
        <dbReference type="ChEBI" id="CHEBI:57540"/>
    </ligand>
</feature>
<keyword evidence="3 8" id="KW-0547">Nucleotide-binding</keyword>
<evidence type="ECO:0000313" key="9">
    <source>
        <dbReference type="EMBL" id="AIF20678.1"/>
    </source>
</evidence>
<gene>
    <name evidence="9" type="primary">NADK</name>
    <name evidence="8" type="synonym">nadK</name>
    <name evidence="9" type="synonym">ppnK</name>
</gene>
<comment type="cofactor">
    <cofactor evidence="8">
        <name>a divalent metal cation</name>
        <dbReference type="ChEBI" id="CHEBI:60240"/>
    </cofactor>
</comment>
<feature type="active site" description="Proton acceptor" evidence="8">
    <location>
        <position position="59"/>
    </location>
</feature>
<dbReference type="Pfam" id="PF01513">
    <property type="entry name" value="NAD_kinase"/>
    <property type="match status" value="1"/>
</dbReference>
<feature type="binding site" evidence="8">
    <location>
        <begin position="168"/>
        <end position="173"/>
    </location>
    <ligand>
        <name>NAD(+)</name>
        <dbReference type="ChEBI" id="CHEBI:57540"/>
    </ligand>
</feature>
<organism evidence="9">
    <name type="scientific">uncultured marine group II/III euryarchaeote KM3_91_D09</name>
    <dbReference type="NCBI Taxonomy" id="1456542"/>
    <lineage>
        <taxon>Archaea</taxon>
        <taxon>Methanobacteriati</taxon>
        <taxon>Methanobacteriota</taxon>
        <taxon>environmental samples</taxon>
    </lineage>
</organism>
<keyword evidence="7 8" id="KW-0520">NAD</keyword>
<name>A0A075I423_9EURY</name>
<feature type="binding site" evidence="8">
    <location>
        <position position="157"/>
    </location>
    <ligand>
        <name>NAD(+)</name>
        <dbReference type="ChEBI" id="CHEBI:57540"/>
    </ligand>
</feature>
<comment type="caution">
    <text evidence="8">Lacks conserved residue(s) required for the propagation of feature annotation.</text>
</comment>
<dbReference type="GO" id="GO:0003951">
    <property type="term" value="F:NAD+ kinase activity"/>
    <property type="evidence" value="ECO:0007669"/>
    <property type="project" value="UniProtKB-UniRule"/>
</dbReference>
<feature type="binding site" evidence="8">
    <location>
        <position position="155"/>
    </location>
    <ligand>
        <name>NAD(+)</name>
        <dbReference type="ChEBI" id="CHEBI:57540"/>
    </ligand>
</feature>
<dbReference type="PANTHER" id="PTHR20275:SF43">
    <property type="entry name" value="BIFUNCTIONAL NADP PHOSPHATASE_NAD KINASE"/>
    <property type="match status" value="1"/>
</dbReference>
<evidence type="ECO:0000256" key="3">
    <source>
        <dbReference type="ARBA" id="ARBA00022741"/>
    </source>
</evidence>
<dbReference type="Pfam" id="PF20143">
    <property type="entry name" value="NAD_kinase_C"/>
    <property type="match status" value="1"/>
</dbReference>
<feature type="binding site" evidence="8">
    <location>
        <position position="138"/>
    </location>
    <ligand>
        <name>NAD(+)</name>
        <dbReference type="ChEBI" id="CHEBI:57540"/>
    </ligand>
</feature>
<dbReference type="InterPro" id="IPR017438">
    <property type="entry name" value="ATP-NAD_kinase_N"/>
</dbReference>
<dbReference type="HAMAP" id="MF_00361">
    <property type="entry name" value="NAD_kinase"/>
    <property type="match status" value="1"/>
</dbReference>
<evidence type="ECO:0000256" key="7">
    <source>
        <dbReference type="ARBA" id="ARBA00023027"/>
    </source>
</evidence>
<comment type="similarity">
    <text evidence="8">Belongs to the NAD kinase family.</text>
</comment>
<evidence type="ECO:0000256" key="8">
    <source>
        <dbReference type="HAMAP-Rule" id="MF_00361"/>
    </source>
</evidence>
<dbReference type="EMBL" id="KF901172">
    <property type="protein sequence ID" value="AIF20678.1"/>
    <property type="molecule type" value="Genomic_DNA"/>
</dbReference>
<proteinExistence type="inferred from homology"/>